<dbReference type="InterPro" id="IPR008279">
    <property type="entry name" value="PEP-util_enz_mobile_dom"/>
</dbReference>
<dbReference type="Gene3D" id="1.10.189.10">
    <property type="entry name" value="Pyruvate Phosphate Dikinase, domain 2"/>
    <property type="match status" value="1"/>
</dbReference>
<evidence type="ECO:0000259" key="9">
    <source>
        <dbReference type="Pfam" id="PF02896"/>
    </source>
</evidence>
<evidence type="ECO:0000256" key="7">
    <source>
        <dbReference type="ARBA" id="ARBA00022842"/>
    </source>
</evidence>
<dbReference type="Pfam" id="PF02896">
    <property type="entry name" value="PEP-utilizers_C"/>
    <property type="match status" value="1"/>
</dbReference>
<dbReference type="AlphaFoldDB" id="A0A6J7NIB0"/>
<gene>
    <name evidence="10" type="ORF">UFOPK2754_01311</name>
    <name evidence="11" type="ORF">UFOPK3139_00538</name>
    <name evidence="12" type="ORF">UFOPK3543_01869</name>
    <name evidence="13" type="ORF">UFOPK3967_01131</name>
</gene>
<dbReference type="PANTHER" id="PTHR22931:SF9">
    <property type="entry name" value="PYRUVATE, PHOSPHATE DIKINASE 1, CHLOROPLASTIC"/>
    <property type="match status" value="1"/>
</dbReference>
<evidence type="ECO:0000256" key="6">
    <source>
        <dbReference type="ARBA" id="ARBA00022777"/>
    </source>
</evidence>
<protein>
    <recommendedName>
        <fullName evidence="3">pyruvate, phosphate dikinase</fullName>
        <ecNumber evidence="3">2.7.9.1</ecNumber>
    </recommendedName>
</protein>
<evidence type="ECO:0000256" key="4">
    <source>
        <dbReference type="ARBA" id="ARBA00022679"/>
    </source>
</evidence>
<dbReference type="PROSITE" id="PS00742">
    <property type="entry name" value="PEP_ENZYMES_2"/>
    <property type="match status" value="1"/>
</dbReference>
<dbReference type="InterPro" id="IPR010121">
    <property type="entry name" value="Pyruvate_phosphate_dikinase"/>
</dbReference>
<keyword evidence="4" id="KW-0808">Transferase</keyword>
<comment type="similarity">
    <text evidence="2">Belongs to the PEP-utilizing enzyme family.</text>
</comment>
<dbReference type="Gene3D" id="3.20.20.60">
    <property type="entry name" value="Phosphoenolpyruvate-binding domains"/>
    <property type="match status" value="1"/>
</dbReference>
<dbReference type="PANTHER" id="PTHR22931">
    <property type="entry name" value="PHOSPHOENOLPYRUVATE DIKINASE-RELATED"/>
    <property type="match status" value="1"/>
</dbReference>
<evidence type="ECO:0000313" key="11">
    <source>
        <dbReference type="EMBL" id="CAB4818363.1"/>
    </source>
</evidence>
<dbReference type="InterPro" id="IPR000121">
    <property type="entry name" value="PEP_util_C"/>
</dbReference>
<evidence type="ECO:0000313" key="10">
    <source>
        <dbReference type="EMBL" id="CAB4742991.1"/>
    </source>
</evidence>
<dbReference type="GO" id="GO:0046872">
    <property type="term" value="F:metal ion binding"/>
    <property type="evidence" value="ECO:0007669"/>
    <property type="project" value="UniProtKB-KW"/>
</dbReference>
<dbReference type="GO" id="GO:0050242">
    <property type="term" value="F:pyruvate, phosphate dikinase activity"/>
    <property type="evidence" value="ECO:0007669"/>
    <property type="project" value="UniProtKB-EC"/>
</dbReference>
<dbReference type="EMBL" id="CAFBMH010000074">
    <property type="protein sequence ID" value="CAB4916985.1"/>
    <property type="molecule type" value="Genomic_DNA"/>
</dbReference>
<feature type="domain" description="PEP-utilising enzyme mobile" evidence="8">
    <location>
        <begin position="82"/>
        <end position="161"/>
    </location>
</feature>
<dbReference type="InterPro" id="IPR023151">
    <property type="entry name" value="PEP_util_CS"/>
</dbReference>
<dbReference type="EMBL" id="CAFABA010000014">
    <property type="protein sequence ID" value="CAB4818363.1"/>
    <property type="molecule type" value="Genomic_DNA"/>
</dbReference>
<dbReference type="EMBL" id="CAFBOS010000056">
    <property type="protein sequence ID" value="CAB4992981.1"/>
    <property type="molecule type" value="Genomic_DNA"/>
</dbReference>
<accession>A0A6J7NIB0</accession>
<reference evidence="13" key="1">
    <citation type="submission" date="2020-05" db="EMBL/GenBank/DDBJ databases">
        <authorList>
            <person name="Chiriac C."/>
            <person name="Salcher M."/>
            <person name="Ghai R."/>
            <person name="Kavagutti S V."/>
        </authorList>
    </citation>
    <scope>NUCLEOTIDE SEQUENCE</scope>
</reference>
<dbReference type="InterPro" id="IPR036637">
    <property type="entry name" value="Phosphohistidine_dom_sf"/>
</dbReference>
<keyword evidence="7" id="KW-0460">Magnesium</keyword>
<sequence length="518" mass="55636">MGSPAERIRVAVSAARALDTAESREAAVERITPSDIEQLMHRQFTGGVRTVLTRGIGASPGAASGRIYFSAEDAMDAADRGEQVILACAETSPADEIAMRLSDGILTSRGGLASHAAVVARGWGIPAVCGAIDIEFGERTMIVGEIMVREGDLVSLDGSSGEILLGELEVGDEDVPDELGQLLEWADAIRVGHLAVRANVDTGEDARLARLFGAEGVGLCRTEHQFFGEKLPIVQRYILAEDPEEERAALALLIEAQRADYVAVFEAMDGLPVTMRLLDPPLHEFLPDPDDPNADPGLIAAAHKWREHNPMLGTRGVRLAILKPGLYRAQVRAIIDAARERRAAGGNPMVEILIPLVADARELVLVRDWIAEEVSGDEFVIEVGTMIETPRAALLAGELASECDFFSIGTNDLTQMVYGFSRDDVERRLLGVYESHGIVDVSPFESIDAAGVGILVRRAVLEGRLHKPGLRVGVCGEHGGDPESIAFFLEAGIDYVSCSAYRVPVARLAAAQAVLRSR</sequence>
<dbReference type="EC" id="2.7.9.1" evidence="3"/>
<comment type="cofactor">
    <cofactor evidence="1">
        <name>Mg(2+)</name>
        <dbReference type="ChEBI" id="CHEBI:18420"/>
    </cofactor>
</comment>
<evidence type="ECO:0000256" key="1">
    <source>
        <dbReference type="ARBA" id="ARBA00001946"/>
    </source>
</evidence>
<dbReference type="EMBL" id="CAEZYR010000041">
    <property type="protein sequence ID" value="CAB4742991.1"/>
    <property type="molecule type" value="Genomic_DNA"/>
</dbReference>
<dbReference type="Pfam" id="PF00391">
    <property type="entry name" value="PEP-utilizers"/>
    <property type="match status" value="1"/>
</dbReference>
<dbReference type="SUPFAM" id="SSF51621">
    <property type="entry name" value="Phosphoenolpyruvate/pyruvate domain"/>
    <property type="match status" value="1"/>
</dbReference>
<dbReference type="Gene3D" id="3.50.30.10">
    <property type="entry name" value="Phosphohistidine domain"/>
    <property type="match status" value="1"/>
</dbReference>
<keyword evidence="5" id="KW-0479">Metal-binding</keyword>
<dbReference type="SUPFAM" id="SSF52009">
    <property type="entry name" value="Phosphohistidine domain"/>
    <property type="match status" value="1"/>
</dbReference>
<dbReference type="InterPro" id="IPR015813">
    <property type="entry name" value="Pyrv/PenolPyrv_kinase-like_dom"/>
</dbReference>
<keyword evidence="6" id="KW-0418">Kinase</keyword>
<evidence type="ECO:0000256" key="2">
    <source>
        <dbReference type="ARBA" id="ARBA00007837"/>
    </source>
</evidence>
<evidence type="ECO:0000256" key="3">
    <source>
        <dbReference type="ARBA" id="ARBA00011994"/>
    </source>
</evidence>
<name>A0A6J7NIB0_9ZZZZ</name>
<evidence type="ECO:0000313" key="13">
    <source>
        <dbReference type="EMBL" id="CAB4992981.1"/>
    </source>
</evidence>
<evidence type="ECO:0000256" key="5">
    <source>
        <dbReference type="ARBA" id="ARBA00022723"/>
    </source>
</evidence>
<organism evidence="13">
    <name type="scientific">freshwater metagenome</name>
    <dbReference type="NCBI Taxonomy" id="449393"/>
    <lineage>
        <taxon>unclassified sequences</taxon>
        <taxon>metagenomes</taxon>
        <taxon>ecological metagenomes</taxon>
    </lineage>
</organism>
<evidence type="ECO:0000313" key="12">
    <source>
        <dbReference type="EMBL" id="CAB4916985.1"/>
    </source>
</evidence>
<proteinExistence type="inferred from homology"/>
<dbReference type="InterPro" id="IPR040442">
    <property type="entry name" value="Pyrv_kinase-like_dom_sf"/>
</dbReference>
<feature type="domain" description="PEP-utilising enzyme C-terminal" evidence="9">
    <location>
        <begin position="191"/>
        <end position="513"/>
    </location>
</feature>
<evidence type="ECO:0000259" key="8">
    <source>
        <dbReference type="Pfam" id="PF00391"/>
    </source>
</evidence>
<dbReference type="GO" id="GO:0016301">
    <property type="term" value="F:kinase activity"/>
    <property type="evidence" value="ECO:0007669"/>
    <property type="project" value="UniProtKB-KW"/>
</dbReference>